<feature type="compositionally biased region" description="Basic and acidic residues" evidence="3">
    <location>
        <begin position="457"/>
        <end position="473"/>
    </location>
</feature>
<feature type="compositionally biased region" description="Acidic residues" evidence="3">
    <location>
        <begin position="1158"/>
        <end position="1176"/>
    </location>
</feature>
<sequence>MLFPIRSPRPRTPCTRGSPKHPVYSIILTRFPANLRTRFRPEPPPRQNPTPIDYSPQVDHPPHTDHPSRLATEDRSLGYSFPLTDNYPSPMTPEENQSLIEHYLTVVKQQRAANPPPPPFVDPLTSNERLDRIIKNVLADREAELDHRIFFNQSLCEYRSDQRMQTITRRDLLFKFMVHVTNELIKDPRPTLHSKDFDAVTFKRRFKALEKASNNDRLNSPQEKNNAATFNARFEEYKAALIQAQEVEVQATQKGDKTIIPTSKILKLETHCEPLNLTIPQVTGNIHLDKHLAQTSIIEKPVNKKDKATRKKLLPLDSLIGDLSISSFTTKPYFEDLEPTINLPNLVLKKITPKRALPVISDSENEADISTNHPSSPVLEKIARKPELPTLSDSEDELDEGKSSNPNLEPLHPDPERRAKQAQRVDQGPQNPKGKDQTPRILGDYSRTPFVGQKSSLQRDGEQIQERGRDSGSRNHPNPHQEAGKDPRQVLEGDLEQRQEDHLGSGSTEPTNPPEINPKQGNQELREQVEPLDRKEESVPGPTQKQKETEIRQTESTLSKREQPPRLNSLELQPGPNLLDQQSQPNPLKHGQKPRSFEQQPKTDSLKPSRKQQRHQEESEDLEDKIMSSLSTINHNLTTLESNLDVNTSKMLRTIDKYNLKSAKTLSEISDQLSDPLPVQMGPLEKSLVSHLKKEIDKVSNLVKNIHGTSNPESIESLTTQIEYLRDTVYNLQNKQKELINSLPKQENNLVPDMITSLRIEIKSLTDITSVLSQTPTSSNSADVLEKLEQSEASILSNVKQDLITEVRVYVQKEVESLASTVTTSFEGIMTQLRSMEQNNNEKFNSLQRDIVEIKKEIISVDNRVAKAESGRLTSPLTYSSPPPFKTVVKTENKNSPSRDLPPHQTQSINEEDDRGPRLTKKEVGKLLPPLTEWVTFSGEGEYDYIEFIQYCDLILETYWAKEDIVVVRLPRLFKGVAKVWWKTKYAAMGKASWQTWKDLMKAQFNTSTWRSKMKEAFRKEKLDPSVLVISTWCVAQHRHLECISPGLSLKEINKEILERCPGTLANSVNCRIPDLNVDLTVLINIMEDIVTKVNRDRKSFKENSYKRTGAQENPLPDNKKETPPPRRTPASGECFNCGEKGHRRQDCPKPQKKIMEVDGELQPEDPAESDSEPSSDLELMPTTPDENYRYEVIHADIGDDICINSIQGESTLPQQ</sequence>
<feature type="region of interest" description="Disordered" evidence="3">
    <location>
        <begin position="35"/>
        <end position="70"/>
    </location>
</feature>
<evidence type="ECO:0000313" key="5">
    <source>
        <dbReference type="EMBL" id="KNE94466.1"/>
    </source>
</evidence>
<dbReference type="GO" id="GO:0008270">
    <property type="term" value="F:zinc ion binding"/>
    <property type="evidence" value="ECO:0007669"/>
    <property type="project" value="UniProtKB-KW"/>
</dbReference>
<evidence type="ECO:0000256" key="1">
    <source>
        <dbReference type="ARBA" id="ARBA00022664"/>
    </source>
</evidence>
<keyword evidence="2" id="KW-0479">Metal-binding</keyword>
<keyword evidence="6" id="KW-1185">Reference proteome</keyword>
<dbReference type="SUPFAM" id="SSF57756">
    <property type="entry name" value="Retrovirus zinc finger-like domains"/>
    <property type="match status" value="1"/>
</dbReference>
<dbReference type="AlphaFoldDB" id="A0A0L0V5L1"/>
<evidence type="ECO:0000313" key="6">
    <source>
        <dbReference type="Proteomes" id="UP000054564"/>
    </source>
</evidence>
<proteinExistence type="predicted"/>
<evidence type="ECO:0000256" key="2">
    <source>
        <dbReference type="PROSITE-ProRule" id="PRU00047"/>
    </source>
</evidence>
<feature type="compositionally biased region" description="Basic and acidic residues" evidence="3">
    <location>
        <begin position="60"/>
        <end position="70"/>
    </location>
</feature>
<dbReference type="InterPro" id="IPR036875">
    <property type="entry name" value="Znf_CCHC_sf"/>
</dbReference>
<feature type="compositionally biased region" description="Basic and acidic residues" evidence="3">
    <location>
        <begin position="482"/>
        <end position="503"/>
    </location>
</feature>
<protein>
    <recommendedName>
        <fullName evidence="4">CCHC-type domain-containing protein</fullName>
    </recommendedName>
</protein>
<feature type="compositionally biased region" description="Basic and acidic residues" evidence="3">
    <location>
        <begin position="524"/>
        <end position="538"/>
    </location>
</feature>
<feature type="domain" description="CCHC-type" evidence="4">
    <location>
        <begin position="1135"/>
        <end position="1150"/>
    </location>
</feature>
<dbReference type="GO" id="GO:0003676">
    <property type="term" value="F:nucleic acid binding"/>
    <property type="evidence" value="ECO:0007669"/>
    <property type="project" value="InterPro"/>
</dbReference>
<comment type="caution">
    <text evidence="5">The sequence shown here is derived from an EMBL/GenBank/DDBJ whole genome shotgun (WGS) entry which is preliminary data.</text>
</comment>
<feature type="compositionally biased region" description="Polar residues" evidence="3">
    <location>
        <begin position="894"/>
        <end position="909"/>
    </location>
</feature>
<keyword evidence="2" id="KW-0862">Zinc</keyword>
<dbReference type="Proteomes" id="UP000054564">
    <property type="component" value="Unassembled WGS sequence"/>
</dbReference>
<evidence type="ECO:0000256" key="3">
    <source>
        <dbReference type="SAM" id="MobiDB-lite"/>
    </source>
</evidence>
<keyword evidence="1" id="KW-0507">mRNA processing</keyword>
<dbReference type="Gene3D" id="4.10.60.10">
    <property type="entry name" value="Zinc finger, CCHC-type"/>
    <property type="match status" value="1"/>
</dbReference>
<gene>
    <name evidence="5" type="ORF">PSTG_12189</name>
</gene>
<organism evidence="5 6">
    <name type="scientific">Puccinia striiformis f. sp. tritici PST-78</name>
    <dbReference type="NCBI Taxonomy" id="1165861"/>
    <lineage>
        <taxon>Eukaryota</taxon>
        <taxon>Fungi</taxon>
        <taxon>Dikarya</taxon>
        <taxon>Basidiomycota</taxon>
        <taxon>Pucciniomycotina</taxon>
        <taxon>Pucciniomycetes</taxon>
        <taxon>Pucciniales</taxon>
        <taxon>Pucciniaceae</taxon>
        <taxon>Puccinia</taxon>
    </lineage>
</organism>
<dbReference type="InterPro" id="IPR001878">
    <property type="entry name" value="Znf_CCHC"/>
</dbReference>
<dbReference type="GO" id="GO:0006397">
    <property type="term" value="P:mRNA processing"/>
    <property type="evidence" value="ECO:0007669"/>
    <property type="project" value="UniProtKB-KW"/>
</dbReference>
<reference evidence="6" key="1">
    <citation type="submission" date="2014-03" db="EMBL/GenBank/DDBJ databases">
        <title>The Genome Sequence of Puccinia striiformis f. sp. tritici PST-78.</title>
        <authorList>
            <consortium name="The Broad Institute Genome Sequencing Platform"/>
            <person name="Cuomo C."/>
            <person name="Hulbert S."/>
            <person name="Chen X."/>
            <person name="Walker B."/>
            <person name="Young S.K."/>
            <person name="Zeng Q."/>
            <person name="Gargeya S."/>
            <person name="Fitzgerald M."/>
            <person name="Haas B."/>
            <person name="Abouelleil A."/>
            <person name="Alvarado L."/>
            <person name="Arachchi H.M."/>
            <person name="Berlin A.M."/>
            <person name="Chapman S.B."/>
            <person name="Goldberg J."/>
            <person name="Griggs A."/>
            <person name="Gujja S."/>
            <person name="Hansen M."/>
            <person name="Howarth C."/>
            <person name="Imamovic A."/>
            <person name="Larimer J."/>
            <person name="McCowan C."/>
            <person name="Montmayeur A."/>
            <person name="Murphy C."/>
            <person name="Neiman D."/>
            <person name="Pearson M."/>
            <person name="Priest M."/>
            <person name="Roberts A."/>
            <person name="Saif S."/>
            <person name="Shea T."/>
            <person name="Sisk P."/>
            <person name="Sykes S."/>
            <person name="Wortman J."/>
            <person name="Nusbaum C."/>
            <person name="Birren B."/>
        </authorList>
    </citation>
    <scope>NUCLEOTIDE SEQUENCE [LARGE SCALE GENOMIC DNA]</scope>
    <source>
        <strain evidence="6">race PST-78</strain>
    </source>
</reference>
<feature type="region of interest" description="Disordered" evidence="3">
    <location>
        <begin position="364"/>
        <end position="623"/>
    </location>
</feature>
<dbReference type="SMART" id="SM00343">
    <property type="entry name" value="ZnF_C2HC"/>
    <property type="match status" value="1"/>
</dbReference>
<feature type="region of interest" description="Disordered" evidence="3">
    <location>
        <begin position="1"/>
        <end position="21"/>
    </location>
</feature>
<evidence type="ECO:0000259" key="4">
    <source>
        <dbReference type="PROSITE" id="PS50158"/>
    </source>
</evidence>
<dbReference type="Pfam" id="PF00098">
    <property type="entry name" value="zf-CCHC"/>
    <property type="match status" value="1"/>
</dbReference>
<feature type="compositionally biased region" description="Basic and acidic residues" evidence="3">
    <location>
        <begin position="1145"/>
        <end position="1157"/>
    </location>
</feature>
<dbReference type="PROSITE" id="PS50158">
    <property type="entry name" value="ZF_CCHC"/>
    <property type="match status" value="1"/>
</dbReference>
<feature type="compositionally biased region" description="Basic and acidic residues" evidence="3">
    <location>
        <begin position="545"/>
        <end position="564"/>
    </location>
</feature>
<feature type="region of interest" description="Disordered" evidence="3">
    <location>
        <begin position="1101"/>
        <end position="1188"/>
    </location>
</feature>
<name>A0A0L0V5L1_9BASI</name>
<accession>A0A0L0V5L1</accession>
<dbReference type="EMBL" id="AJIL01000116">
    <property type="protein sequence ID" value="KNE94466.1"/>
    <property type="molecule type" value="Genomic_DNA"/>
</dbReference>
<feature type="region of interest" description="Disordered" evidence="3">
    <location>
        <begin position="872"/>
        <end position="922"/>
    </location>
</feature>
<keyword evidence="2" id="KW-0863">Zinc-finger</keyword>